<protein>
    <submittedName>
        <fullName evidence="2">Uncharacterized protein</fullName>
    </submittedName>
</protein>
<feature type="region of interest" description="Disordered" evidence="1">
    <location>
        <begin position="608"/>
        <end position="627"/>
    </location>
</feature>
<evidence type="ECO:0000313" key="2">
    <source>
        <dbReference type="EMBL" id="VDC48632.1"/>
    </source>
</evidence>
<name>A0A7Z9C3S9_9CAUL</name>
<comment type="caution">
    <text evidence="2">The sequence shown here is derived from an EMBL/GenBank/DDBJ whole genome shotgun (WGS) entry which is preliminary data.</text>
</comment>
<reference evidence="2 3" key="1">
    <citation type="submission" date="2018-11" db="EMBL/GenBank/DDBJ databases">
        <authorList>
            <person name="Peiro R."/>
            <person name="Begona"/>
            <person name="Cbmso G."/>
            <person name="Lopez M."/>
            <person name="Gonzalez S."/>
            <person name="Sacristan E."/>
            <person name="Castillo E."/>
        </authorList>
    </citation>
    <scope>NUCLEOTIDE SEQUENCE [LARGE SCALE GENOMIC DNA]</scope>
    <source>
        <strain evidence="2">Brev_genome</strain>
    </source>
</reference>
<evidence type="ECO:0000313" key="3">
    <source>
        <dbReference type="Proteomes" id="UP000289220"/>
    </source>
</evidence>
<accession>A0A7Z9C3S9</accession>
<sequence length="627" mass="64104">MDPAARLACEAIDLAEPQSRALADGLGREEGFEDAVDDLGRHAGSVVRHRHADIVARRQFGDLTGFDRTGHRLDGDPRSLADLRGRGRAHWGAVAHRAAGDVAQGVAGVDDQIQQGGLELGRVHVRADAPALQLDLEVDCLADGATQQGLALADQAVQVDGFGAQGLAAREGQQLVGQALAAPSGGQGGLAQLLLLGRVVRAQDDVQGPDDDRQQIVEVVGHASGQPAHGLHPLGMHQVGLGGGLFRQGLGHPVLEQLIDAFQVVLGPFGVGDVQAGADIALEDARGVEARHALGADPSQAQGGMIDPAERLEPVPGLEGAGEGGVEHRFVVRMDQAPPGVGQLPIGADAAEDAIALVAEDDRRRGVRHPDQGRGAVGDGAEADFRFSQPRLGRAHVGDVEGDADETDHRLSRQAGTRKGLEPAPFAVMATIAGLHGKGLAGRLAVGRFLDDAGDVVGMEGRTPVCGPRRFIVGAEEVDIGLVDEGALAILIRDPDQHRRRIGDGPEPFLALAGLGLGAGALDLGPGAGGDFLQKARLGLGPSTGNRGVGEQEGAQTACPDQGRADQGASPDGVEGARDVGGARILVHVVDPDGAALGQVGDQALAKGVKADPVPNGPVVGGPLAGH</sequence>
<evidence type="ECO:0000256" key="1">
    <source>
        <dbReference type="SAM" id="MobiDB-lite"/>
    </source>
</evidence>
<organism evidence="2 3">
    <name type="scientific">Brevundimonas mediterranea</name>
    <dbReference type="NCBI Taxonomy" id="74329"/>
    <lineage>
        <taxon>Bacteria</taxon>
        <taxon>Pseudomonadati</taxon>
        <taxon>Pseudomonadota</taxon>
        <taxon>Alphaproteobacteria</taxon>
        <taxon>Caulobacterales</taxon>
        <taxon>Caulobacteraceae</taxon>
        <taxon>Brevundimonas</taxon>
    </lineage>
</organism>
<proteinExistence type="predicted"/>
<dbReference type="AlphaFoldDB" id="A0A7Z9C3S9"/>
<feature type="region of interest" description="Disordered" evidence="1">
    <location>
        <begin position="543"/>
        <end position="577"/>
    </location>
</feature>
<gene>
    <name evidence="2" type="ORF">BREV_BREV_03230</name>
</gene>
<dbReference type="Proteomes" id="UP000289220">
    <property type="component" value="Unassembled WGS sequence"/>
</dbReference>
<feature type="region of interest" description="Disordered" evidence="1">
    <location>
        <begin position="395"/>
        <end position="417"/>
    </location>
</feature>
<keyword evidence="3" id="KW-1185">Reference proteome</keyword>
<dbReference type="EMBL" id="UXHF01000108">
    <property type="protein sequence ID" value="VDC48632.1"/>
    <property type="molecule type" value="Genomic_DNA"/>
</dbReference>